<evidence type="ECO:0000259" key="5">
    <source>
        <dbReference type="Pfam" id="PF00149"/>
    </source>
</evidence>
<dbReference type="KEGG" id="snan:I6N98_17440"/>
<protein>
    <submittedName>
        <fullName evidence="6">3',5'-cyclic-AMP phosphodiesterase</fullName>
        <ecNumber evidence="6">3.1.4.53</ecNumber>
    </submittedName>
</protein>
<dbReference type="RefSeq" id="WP_198569595.1">
    <property type="nucleotide sequence ID" value="NZ_CP066167.1"/>
</dbReference>
<dbReference type="Proteomes" id="UP000596063">
    <property type="component" value="Chromosome"/>
</dbReference>
<dbReference type="InterPro" id="IPR050884">
    <property type="entry name" value="CNP_phosphodiesterase-III"/>
</dbReference>
<dbReference type="AlphaFoldDB" id="A0A7T4UQ43"/>
<dbReference type="InterPro" id="IPR026575">
    <property type="entry name" value="GpdQ/CpdA-like"/>
</dbReference>
<dbReference type="EMBL" id="CP066167">
    <property type="protein sequence ID" value="QQD18097.1"/>
    <property type="molecule type" value="Genomic_DNA"/>
</dbReference>
<dbReference type="CDD" id="cd07402">
    <property type="entry name" value="MPP_GpdQ"/>
    <property type="match status" value="1"/>
</dbReference>
<accession>A0A7T4UQ43</accession>
<evidence type="ECO:0000256" key="1">
    <source>
        <dbReference type="ARBA" id="ARBA00022723"/>
    </source>
</evidence>
<evidence type="ECO:0000313" key="7">
    <source>
        <dbReference type="Proteomes" id="UP000596063"/>
    </source>
</evidence>
<comment type="similarity">
    <text evidence="4">Belongs to the cyclic nucleotide phosphodiesterase class-III family.</text>
</comment>
<dbReference type="Gene3D" id="3.60.21.10">
    <property type="match status" value="1"/>
</dbReference>
<organism evidence="6 7">
    <name type="scientific">Spongiibacter nanhainus</name>
    <dbReference type="NCBI Taxonomy" id="2794344"/>
    <lineage>
        <taxon>Bacteria</taxon>
        <taxon>Pseudomonadati</taxon>
        <taxon>Pseudomonadota</taxon>
        <taxon>Gammaproteobacteria</taxon>
        <taxon>Cellvibrionales</taxon>
        <taxon>Spongiibacteraceae</taxon>
        <taxon>Spongiibacter</taxon>
    </lineage>
</organism>
<evidence type="ECO:0000313" key="6">
    <source>
        <dbReference type="EMBL" id="QQD18097.1"/>
    </source>
</evidence>
<dbReference type="Pfam" id="PF00149">
    <property type="entry name" value="Metallophos"/>
    <property type="match status" value="1"/>
</dbReference>
<sequence length="275" mass="29681">MGQRSIDNSASDTAVSSGGRAYTVVQISDCHLGSEPGEALLGMDADHSLAAVVSLLQHEQAHIDLLVVSGDMAADASTQAYRRLFPLLNGVAERMVWLPGNHDDIDTLRQIVASDVLANRVDLGGWQLLMLDSAVPDQVGGQLRGDQLALLADLEPGRPAVVFLHHHLQPIGCQWLDEQRVSNADAFFSQLPDCVKAVICGHVHQASENEHRGVSLLTTPSTCIQFKPGSEDFALDDLSPGYRWLRLHPGGELETGVSRVSGVEFQVDYAANGYQ</sequence>
<dbReference type="GO" id="GO:0046872">
    <property type="term" value="F:metal ion binding"/>
    <property type="evidence" value="ECO:0007669"/>
    <property type="project" value="UniProtKB-KW"/>
</dbReference>
<dbReference type="EC" id="3.1.4.53" evidence="6"/>
<keyword evidence="7" id="KW-1185">Reference proteome</keyword>
<keyword evidence="2 6" id="KW-0378">Hydrolase</keyword>
<dbReference type="InterPro" id="IPR029052">
    <property type="entry name" value="Metallo-depent_PP-like"/>
</dbReference>
<dbReference type="SUPFAM" id="SSF56300">
    <property type="entry name" value="Metallo-dependent phosphatases"/>
    <property type="match status" value="1"/>
</dbReference>
<dbReference type="GO" id="GO:0004115">
    <property type="term" value="F:3',5'-cyclic-AMP phosphodiesterase activity"/>
    <property type="evidence" value="ECO:0007669"/>
    <property type="project" value="UniProtKB-EC"/>
</dbReference>
<dbReference type="NCBIfam" id="NF008359">
    <property type="entry name" value="PRK11148.1"/>
    <property type="match status" value="1"/>
</dbReference>
<reference evidence="6 7" key="1">
    <citation type="submission" date="2020-12" db="EMBL/GenBank/DDBJ databases">
        <authorList>
            <person name="Shan Y."/>
        </authorList>
    </citation>
    <scope>NUCLEOTIDE SEQUENCE [LARGE SCALE GENOMIC DNA]</scope>
    <source>
        <strain evidence="7">csc3.9</strain>
    </source>
</reference>
<proteinExistence type="inferred from homology"/>
<keyword evidence="3" id="KW-0408">Iron</keyword>
<dbReference type="PANTHER" id="PTHR42988">
    <property type="entry name" value="PHOSPHOHYDROLASE"/>
    <property type="match status" value="1"/>
</dbReference>
<evidence type="ECO:0000256" key="2">
    <source>
        <dbReference type="ARBA" id="ARBA00022801"/>
    </source>
</evidence>
<keyword evidence="1" id="KW-0479">Metal-binding</keyword>
<evidence type="ECO:0000256" key="3">
    <source>
        <dbReference type="ARBA" id="ARBA00023004"/>
    </source>
</evidence>
<feature type="domain" description="Calcineurin-like phosphoesterase" evidence="5">
    <location>
        <begin position="23"/>
        <end position="205"/>
    </location>
</feature>
<gene>
    <name evidence="6" type="primary">cpdA</name>
    <name evidence="6" type="ORF">I6N98_17440</name>
</gene>
<dbReference type="InterPro" id="IPR004843">
    <property type="entry name" value="Calcineurin-like_PHP"/>
</dbReference>
<dbReference type="PANTHER" id="PTHR42988:SF2">
    <property type="entry name" value="CYCLIC NUCLEOTIDE PHOSPHODIESTERASE CBUA0032-RELATED"/>
    <property type="match status" value="1"/>
</dbReference>
<name>A0A7T4UQ43_9GAMM</name>
<evidence type="ECO:0000256" key="4">
    <source>
        <dbReference type="ARBA" id="ARBA00025742"/>
    </source>
</evidence>